<feature type="region of interest" description="Disordered" evidence="1">
    <location>
        <begin position="1"/>
        <end position="22"/>
    </location>
</feature>
<dbReference type="Pfam" id="PF20177">
    <property type="entry name" value="DUF6542"/>
    <property type="match status" value="1"/>
</dbReference>
<gene>
    <name evidence="4" type="ORF">SAMN04487905_102347</name>
</gene>
<dbReference type="Proteomes" id="UP000199497">
    <property type="component" value="Unassembled WGS sequence"/>
</dbReference>
<feature type="transmembrane region" description="Helical" evidence="2">
    <location>
        <begin position="128"/>
        <end position="149"/>
    </location>
</feature>
<evidence type="ECO:0000256" key="2">
    <source>
        <dbReference type="SAM" id="Phobius"/>
    </source>
</evidence>
<feature type="transmembrane region" description="Helical" evidence="2">
    <location>
        <begin position="60"/>
        <end position="77"/>
    </location>
</feature>
<accession>A0A1H0QQI6</accession>
<evidence type="ECO:0000313" key="4">
    <source>
        <dbReference type="EMBL" id="SDP19532.1"/>
    </source>
</evidence>
<feature type="compositionally biased region" description="Low complexity" evidence="1">
    <location>
        <begin position="10"/>
        <end position="22"/>
    </location>
</feature>
<dbReference type="EMBL" id="FNJR01000002">
    <property type="protein sequence ID" value="SDP19532.1"/>
    <property type="molecule type" value="Genomic_DNA"/>
</dbReference>
<dbReference type="OrthoDB" id="5192877at2"/>
<evidence type="ECO:0000313" key="5">
    <source>
        <dbReference type="Proteomes" id="UP000199497"/>
    </source>
</evidence>
<dbReference type="STRING" id="405564.SAMN04487905_102347"/>
<sequence length="334" mass="35375">MTATSERSIHSSGSRSGHLSQRSAFGTTRGIPWWGAFLLPLVVATVCAVIDILVWSGPGVVFTSGYLVSTLLAVMLVRRGSLFGPMVQPPLIVAIVVPCLVLAMGIGFDAGDNQRQIMLSLATPLINSFPAMASATALVLAGGLLRAFVLQPLKRRGEAAEAATPQEERSERETGGSIRASDSSPRRGSRPATDSTADDRPDRPRQRRPGGRTGHSESSSEPPARRGAAAERGSGPRTRSEVSRERPGSAEERGRGGRSSSSSDARDERSPGRGSAGESPAERPSPSQGRSPGPPGRGNAKRSPRQGESPDRSGQRRGRTEPPGRPRRPRRDES</sequence>
<dbReference type="RefSeq" id="WP_092598080.1">
    <property type="nucleotide sequence ID" value="NZ_FNJR01000002.1"/>
</dbReference>
<keyword evidence="2" id="KW-0472">Membrane</keyword>
<name>A0A1H0QQI6_9ACTN</name>
<feature type="compositionally biased region" description="Low complexity" evidence="1">
    <location>
        <begin position="219"/>
        <end position="237"/>
    </location>
</feature>
<feature type="transmembrane region" description="Helical" evidence="2">
    <location>
        <begin position="31"/>
        <end position="54"/>
    </location>
</feature>
<feature type="domain" description="DUF6542" evidence="3">
    <location>
        <begin position="30"/>
        <end position="150"/>
    </location>
</feature>
<evidence type="ECO:0000259" key="3">
    <source>
        <dbReference type="Pfam" id="PF20177"/>
    </source>
</evidence>
<feature type="transmembrane region" description="Helical" evidence="2">
    <location>
        <begin position="89"/>
        <end position="108"/>
    </location>
</feature>
<feature type="compositionally biased region" description="Basic and acidic residues" evidence="1">
    <location>
        <begin position="308"/>
        <end position="334"/>
    </location>
</feature>
<organism evidence="4 5">
    <name type="scientific">Actinopolyspora xinjiangensis</name>
    <dbReference type="NCBI Taxonomy" id="405564"/>
    <lineage>
        <taxon>Bacteria</taxon>
        <taxon>Bacillati</taxon>
        <taxon>Actinomycetota</taxon>
        <taxon>Actinomycetes</taxon>
        <taxon>Actinopolysporales</taxon>
        <taxon>Actinopolysporaceae</taxon>
        <taxon>Actinopolyspora</taxon>
    </lineage>
</organism>
<keyword evidence="5" id="KW-1185">Reference proteome</keyword>
<keyword evidence="2" id="KW-1133">Transmembrane helix</keyword>
<feature type="compositionally biased region" description="Basic and acidic residues" evidence="1">
    <location>
        <begin position="238"/>
        <end position="255"/>
    </location>
</feature>
<feature type="region of interest" description="Disordered" evidence="1">
    <location>
        <begin position="158"/>
        <end position="334"/>
    </location>
</feature>
<dbReference type="InterPro" id="IPR046672">
    <property type="entry name" value="DUF6542"/>
</dbReference>
<proteinExistence type="predicted"/>
<evidence type="ECO:0000256" key="1">
    <source>
        <dbReference type="SAM" id="MobiDB-lite"/>
    </source>
</evidence>
<dbReference type="AlphaFoldDB" id="A0A1H0QQI6"/>
<keyword evidence="2" id="KW-0812">Transmembrane</keyword>
<reference evidence="5" key="1">
    <citation type="submission" date="2016-10" db="EMBL/GenBank/DDBJ databases">
        <authorList>
            <person name="Varghese N."/>
            <person name="Submissions S."/>
        </authorList>
    </citation>
    <scope>NUCLEOTIDE SEQUENCE [LARGE SCALE GENOMIC DNA]</scope>
    <source>
        <strain evidence="5">DSM 46732</strain>
    </source>
</reference>
<protein>
    <recommendedName>
        <fullName evidence="3">DUF6542 domain-containing protein</fullName>
    </recommendedName>
</protein>